<dbReference type="KEGG" id="fcj:RN605_10730"/>
<dbReference type="EMBL" id="CP134878">
    <property type="protein sequence ID" value="WNM19764.1"/>
    <property type="molecule type" value="Genomic_DNA"/>
</dbReference>
<feature type="signal peptide" evidence="3">
    <location>
        <begin position="1"/>
        <end position="18"/>
    </location>
</feature>
<dbReference type="CDD" id="cd00063">
    <property type="entry name" value="FN3"/>
    <property type="match status" value="1"/>
</dbReference>
<dbReference type="InterPro" id="IPR024079">
    <property type="entry name" value="MetalloPept_cat_dom_sf"/>
</dbReference>
<keyword evidence="2" id="KW-1015">Disulfide bond</keyword>
<dbReference type="AlphaFoldDB" id="A0AA96EWM4"/>
<dbReference type="SUPFAM" id="SSF55486">
    <property type="entry name" value="Metalloproteases ('zincins'), catalytic domain"/>
    <property type="match status" value="1"/>
</dbReference>
<dbReference type="Gene3D" id="3.40.390.10">
    <property type="entry name" value="Collagenase (Catalytic Domain)"/>
    <property type="match status" value="1"/>
</dbReference>
<dbReference type="SUPFAM" id="SSF49854">
    <property type="entry name" value="Spermadhesin, CUB domain"/>
    <property type="match status" value="1"/>
</dbReference>
<dbReference type="Proteomes" id="UP001304515">
    <property type="component" value="Chromosome"/>
</dbReference>
<accession>A0AA96EYS2</accession>
<evidence type="ECO:0000313" key="9">
    <source>
        <dbReference type="Proteomes" id="UP001304515"/>
    </source>
</evidence>
<dbReference type="RefSeq" id="WP_313324680.1">
    <property type="nucleotide sequence ID" value="NZ_CP134878.1"/>
</dbReference>
<dbReference type="Pfam" id="PF13688">
    <property type="entry name" value="Reprolysin_5"/>
    <property type="match status" value="1"/>
</dbReference>
<dbReference type="PANTHER" id="PTHR11905">
    <property type="entry name" value="ADAM A DISINTEGRIN AND METALLOPROTEASE DOMAIN"/>
    <property type="match status" value="1"/>
</dbReference>
<dbReference type="CDD" id="cd00041">
    <property type="entry name" value="CUB"/>
    <property type="match status" value="1"/>
</dbReference>
<dbReference type="EMBL" id="CP134890">
    <property type="protein sequence ID" value="WNM21153.1"/>
    <property type="molecule type" value="Genomic_DNA"/>
</dbReference>
<dbReference type="SMART" id="SM00060">
    <property type="entry name" value="FN3"/>
    <property type="match status" value="1"/>
</dbReference>
<dbReference type="InterPro" id="IPR035914">
    <property type="entry name" value="Sperma_CUB_dom_sf"/>
</dbReference>
<dbReference type="PROSITE" id="PS50215">
    <property type="entry name" value="ADAM_MEPRO"/>
    <property type="match status" value="1"/>
</dbReference>
<name>A0AA96EWM4_9FLAO</name>
<dbReference type="PROSITE" id="PS01180">
    <property type="entry name" value="CUB"/>
    <property type="match status" value="1"/>
</dbReference>
<dbReference type="PANTHER" id="PTHR11905:SF159">
    <property type="entry name" value="ADAM METALLOPROTEASE"/>
    <property type="match status" value="1"/>
</dbReference>
<dbReference type="InterPro" id="IPR003961">
    <property type="entry name" value="FN3_dom"/>
</dbReference>
<gene>
    <name evidence="8" type="ORF">RN605_10730</name>
    <name evidence="7" type="ORF">RN608_03560</name>
</gene>
<sequence>MKKNLLILFVLCFSNFFAQNKIASKIDELQKENTKFTPISVLTVDTSISKTDIDKAVTNATLAKVDLSKINQIAAGQFEFIELEIPYENQNFKIQLYRVDPFAEDFRVDTDKSINIPYQKGVYYRGIINGNPNSVSAFNFFKGEFNGIFSSNELGNIVVGKIDKANNQSDYIVYSDANLKVLNDFDCHVKDDDKPYEVSTLNREVNTAKCVTFYFEIDYNLFQSNSSNTTTATNWMTSVFNNVQTLFNNDGVTTALKSIYIWTSLDPYQGVGTASSDYLEAFAQNRPVFNGDVGMLVGVDPGGLGGVAFLNSICGSINYAYSDLNGISFSTVPNYSWTVQVITHEFGHSLGSRHTHACAWNGNNTAIDGCGQQAGYSEGNCATGPIPSTTVKGTIMSYCHLISGVGISFANGFGPQPSTVIVNSVNSKSCLSTNCINTCINTVVNIQTINVTETSATITWEDLEPSVTQWQISVVPLSSAEIWNPVTQPNYPVSGLLPNTYYRITIRPVCLGITPTNRTKILATAGNYCGTMLFTDTGGIGGNYSDMESFTRVFMPNLPNQAIRIAFTAFALEDTYDFLYIYNGPNDTYPEFNGGSGYTGTNSPGTVTSTATDGSLTVKFFSDQYVTDIGWRATVSCQQSLGINSNDFIDFTYYPNPTNNSVTLKSNTTITEIDVYNIEGRKLFTKKLEALESNVDLSQFASGTYFFKVRFNEVEKNFKILKM</sequence>
<dbReference type="InterPro" id="IPR026444">
    <property type="entry name" value="Secre_tail"/>
</dbReference>
<keyword evidence="9" id="KW-1185">Reference proteome</keyword>
<dbReference type="Gene3D" id="2.60.120.290">
    <property type="entry name" value="Spermadhesin, CUB domain"/>
    <property type="match status" value="1"/>
</dbReference>
<evidence type="ECO:0000259" key="6">
    <source>
        <dbReference type="PROSITE" id="PS50853"/>
    </source>
</evidence>
<dbReference type="NCBIfam" id="TIGR04183">
    <property type="entry name" value="Por_Secre_tail"/>
    <property type="match status" value="1"/>
</dbReference>
<evidence type="ECO:0000256" key="3">
    <source>
        <dbReference type="SAM" id="SignalP"/>
    </source>
</evidence>
<dbReference type="GO" id="GO:0006509">
    <property type="term" value="P:membrane protein ectodomain proteolysis"/>
    <property type="evidence" value="ECO:0007669"/>
    <property type="project" value="TreeGrafter"/>
</dbReference>
<feature type="domain" description="CUB" evidence="4">
    <location>
        <begin position="529"/>
        <end position="638"/>
    </location>
</feature>
<evidence type="ECO:0000256" key="1">
    <source>
        <dbReference type="ARBA" id="ARBA00022729"/>
    </source>
</evidence>
<keyword evidence="1 3" id="KW-0732">Signal</keyword>
<dbReference type="Gene3D" id="2.60.40.10">
    <property type="entry name" value="Immunoglobulins"/>
    <property type="match status" value="1"/>
</dbReference>
<evidence type="ECO:0000259" key="4">
    <source>
        <dbReference type="PROSITE" id="PS01180"/>
    </source>
</evidence>
<dbReference type="InterPro" id="IPR013783">
    <property type="entry name" value="Ig-like_fold"/>
</dbReference>
<accession>A0AA96EWM4</accession>
<organism evidence="7">
    <name type="scientific">Flavobacterium capsici</name>
    <dbReference type="NCBI Taxonomy" id="3075618"/>
    <lineage>
        <taxon>Bacteria</taxon>
        <taxon>Pseudomonadati</taxon>
        <taxon>Bacteroidota</taxon>
        <taxon>Flavobacteriia</taxon>
        <taxon>Flavobacteriales</taxon>
        <taxon>Flavobacteriaceae</taxon>
        <taxon>Flavobacterium</taxon>
    </lineage>
</organism>
<protein>
    <submittedName>
        <fullName evidence="7">M12 family metallo-peptidase</fullName>
    </submittedName>
</protein>
<dbReference type="SUPFAM" id="SSF49265">
    <property type="entry name" value="Fibronectin type III"/>
    <property type="match status" value="1"/>
</dbReference>
<evidence type="ECO:0000313" key="8">
    <source>
        <dbReference type="EMBL" id="WNM21153.1"/>
    </source>
</evidence>
<proteinExistence type="predicted"/>
<evidence type="ECO:0000256" key="2">
    <source>
        <dbReference type="ARBA" id="ARBA00023157"/>
    </source>
</evidence>
<feature type="domain" description="Peptidase M12B" evidence="5">
    <location>
        <begin position="209"/>
        <end position="399"/>
    </location>
</feature>
<feature type="domain" description="Fibronectin type-III" evidence="6">
    <location>
        <begin position="442"/>
        <end position="527"/>
    </location>
</feature>
<dbReference type="Pfam" id="PF00041">
    <property type="entry name" value="fn3"/>
    <property type="match status" value="1"/>
</dbReference>
<dbReference type="InterPro" id="IPR036116">
    <property type="entry name" value="FN3_sf"/>
</dbReference>
<dbReference type="InterPro" id="IPR000859">
    <property type="entry name" value="CUB_dom"/>
</dbReference>
<dbReference type="PROSITE" id="PS50853">
    <property type="entry name" value="FN3"/>
    <property type="match status" value="1"/>
</dbReference>
<evidence type="ECO:0000259" key="5">
    <source>
        <dbReference type="PROSITE" id="PS50215"/>
    </source>
</evidence>
<dbReference type="InterPro" id="IPR001590">
    <property type="entry name" value="Peptidase_M12B"/>
</dbReference>
<dbReference type="SMART" id="SM00042">
    <property type="entry name" value="CUB"/>
    <property type="match status" value="1"/>
</dbReference>
<reference evidence="7 9" key="1">
    <citation type="submission" date="2023-09" db="EMBL/GenBank/DDBJ databases">
        <title>Flavobacterium sp. a novel bacteria isolate from Pepper rhizosphere.</title>
        <authorList>
            <person name="Peng Y."/>
            <person name="Lee J."/>
        </authorList>
    </citation>
    <scope>NUCLEOTIDE SEQUENCE</scope>
    <source>
        <strain evidence="7">PMR2A8</strain>
        <strain evidence="8 9">PMTSA4</strain>
    </source>
</reference>
<dbReference type="GO" id="GO:0004222">
    <property type="term" value="F:metalloendopeptidase activity"/>
    <property type="evidence" value="ECO:0007669"/>
    <property type="project" value="InterPro"/>
</dbReference>
<feature type="chain" id="PRO_5044705132" evidence="3">
    <location>
        <begin position="19"/>
        <end position="723"/>
    </location>
</feature>
<dbReference type="Pfam" id="PF18962">
    <property type="entry name" value="Por_Secre_tail"/>
    <property type="match status" value="1"/>
</dbReference>
<evidence type="ECO:0000313" key="7">
    <source>
        <dbReference type="EMBL" id="WNM19764.1"/>
    </source>
</evidence>